<dbReference type="FunFam" id="2.30.38.10:FF:000001">
    <property type="entry name" value="Non-ribosomal peptide synthetase PvdI"/>
    <property type="match status" value="3"/>
</dbReference>
<dbReference type="InterPro" id="IPR006162">
    <property type="entry name" value="Ppantetheine_attach_site"/>
</dbReference>
<dbReference type="PROSITE" id="PS00012">
    <property type="entry name" value="PHOSPHOPANTETHEINE"/>
    <property type="match status" value="3"/>
</dbReference>
<evidence type="ECO:0000313" key="9">
    <source>
        <dbReference type="Proteomes" id="UP000238937"/>
    </source>
</evidence>
<comment type="cofactor">
    <cofactor evidence="1">
        <name>pantetheine 4'-phosphate</name>
        <dbReference type="ChEBI" id="CHEBI:47942"/>
    </cofactor>
</comment>
<feature type="domain" description="Carrier" evidence="7">
    <location>
        <begin position="5063"/>
        <end position="5138"/>
    </location>
</feature>
<dbReference type="GO" id="GO:0043041">
    <property type="term" value="P:amino acid activation for nonribosomal peptide biosynthetic process"/>
    <property type="evidence" value="ECO:0007669"/>
    <property type="project" value="TreeGrafter"/>
</dbReference>
<evidence type="ECO:0000256" key="5">
    <source>
        <dbReference type="ARBA" id="ARBA00022737"/>
    </source>
</evidence>
<dbReference type="Pfam" id="PF00501">
    <property type="entry name" value="AMP-binding"/>
    <property type="match status" value="4"/>
</dbReference>
<dbReference type="NCBIfam" id="TIGR01720">
    <property type="entry name" value="NRPS-para261"/>
    <property type="match status" value="2"/>
</dbReference>
<comment type="caution">
    <text evidence="8">The sequence shown here is derived from an EMBL/GenBank/DDBJ whole genome shotgun (WGS) entry which is preliminary data.</text>
</comment>
<feature type="domain" description="Carrier" evidence="7">
    <location>
        <begin position="979"/>
        <end position="1054"/>
    </location>
</feature>
<dbReference type="Pfam" id="PF13193">
    <property type="entry name" value="AMP-binding_C"/>
    <property type="match status" value="4"/>
</dbReference>
<dbReference type="Gene3D" id="3.40.50.980">
    <property type="match status" value="8"/>
</dbReference>
<keyword evidence="5" id="KW-0677">Repeat</keyword>
<keyword evidence="6" id="KW-0045">Antibiotic biosynthesis</keyword>
<name>A0A2T1GNM7_9CYAN</name>
<reference evidence="8 9" key="1">
    <citation type="submission" date="2018-03" db="EMBL/GenBank/DDBJ databases">
        <title>The ancient ancestry and fast evolution of plastids.</title>
        <authorList>
            <person name="Moore K.R."/>
            <person name="Magnabosco C."/>
            <person name="Momper L."/>
            <person name="Gold D.A."/>
            <person name="Bosak T."/>
            <person name="Fournier G.P."/>
        </authorList>
    </citation>
    <scope>NUCLEOTIDE SEQUENCE [LARGE SCALE GENOMIC DNA]</scope>
    <source>
        <strain evidence="8 9">CCALA 037</strain>
    </source>
</reference>
<dbReference type="GO" id="GO:0008610">
    <property type="term" value="P:lipid biosynthetic process"/>
    <property type="evidence" value="ECO:0007669"/>
    <property type="project" value="UniProtKB-ARBA"/>
</dbReference>
<feature type="domain" description="Carrier" evidence="7">
    <location>
        <begin position="2036"/>
        <end position="2110"/>
    </location>
</feature>
<dbReference type="OrthoDB" id="9757538at2"/>
<evidence type="ECO:0000256" key="3">
    <source>
        <dbReference type="ARBA" id="ARBA00022450"/>
    </source>
</evidence>
<dbReference type="InterPro" id="IPR023213">
    <property type="entry name" value="CAT-like_dom_sf"/>
</dbReference>
<evidence type="ECO:0000256" key="4">
    <source>
        <dbReference type="ARBA" id="ARBA00022553"/>
    </source>
</evidence>
<organism evidence="8 9">
    <name type="scientific">Chamaesiphon polymorphus CCALA 037</name>
    <dbReference type="NCBI Taxonomy" id="2107692"/>
    <lineage>
        <taxon>Bacteria</taxon>
        <taxon>Bacillati</taxon>
        <taxon>Cyanobacteriota</taxon>
        <taxon>Cyanophyceae</taxon>
        <taxon>Gomontiellales</taxon>
        <taxon>Chamaesiphonaceae</taxon>
        <taxon>Chamaesiphon</taxon>
    </lineage>
</organism>
<dbReference type="FunFam" id="3.40.50.980:FF:000001">
    <property type="entry name" value="Non-ribosomal peptide synthetase"/>
    <property type="match status" value="4"/>
</dbReference>
<dbReference type="SUPFAM" id="SSF56801">
    <property type="entry name" value="Acetyl-CoA synthetase-like"/>
    <property type="match status" value="4"/>
</dbReference>
<dbReference type="FunFam" id="3.40.50.12780:FF:000012">
    <property type="entry name" value="Non-ribosomal peptide synthetase"/>
    <property type="match status" value="4"/>
</dbReference>
<dbReference type="PANTHER" id="PTHR45527:SF14">
    <property type="entry name" value="PLIPASTATIN SYNTHASE SUBUNIT B"/>
    <property type="match status" value="1"/>
</dbReference>
<dbReference type="NCBIfam" id="NF003417">
    <property type="entry name" value="PRK04813.1"/>
    <property type="match status" value="4"/>
</dbReference>
<dbReference type="InterPro" id="IPR000873">
    <property type="entry name" value="AMP-dep_synth/lig_dom"/>
</dbReference>
<dbReference type="InterPro" id="IPR036736">
    <property type="entry name" value="ACP-like_sf"/>
</dbReference>
<dbReference type="GO" id="GO:0005829">
    <property type="term" value="C:cytosol"/>
    <property type="evidence" value="ECO:0007669"/>
    <property type="project" value="TreeGrafter"/>
</dbReference>
<keyword evidence="9" id="KW-1185">Reference proteome</keyword>
<dbReference type="FunFam" id="3.30.559.10:FF:000012">
    <property type="entry name" value="Non-ribosomal peptide synthetase"/>
    <property type="match status" value="1"/>
</dbReference>
<sequence>MNTVDRANPTNPNKNVAAIYPLTPMQQGMLFHTLYTAGSTLYFEQLCCTLQGELDEAKFAAAWQQVADRHAVLRTAFLWEKIDKPLQVVGKVVNLPWTYHDWRSDSTDAQQAQLEAFLTADRLQGFKLNQAPLMRFTSIRVADDRYKFVWSYHHLLIDGWSLPTLIQEVFAYYEAAIQGETLTLDLPRPYRDYVVWREKQDVESANRFWQQYLQGIDTPTPVPIRLKTSAQQPIYQTIDRQLSESTTAQIQEFARRHQLTLNTVFQGVWGLLLARYSGESEALFGATVSGRPPVLTGVETMVGLFINAVPVRIALPAHTRVLEWLQGIQQQQLAAQAYDYSSLVDIQGVSEVPRGLSLFDTLLVFENYPISESLQSQQLSLDVSDIHSFEQTNYPLTLVAIPSGQLTLQANYDASQFEYAAIERLLGHFQQLLLAVVTHPDWEIEQLSLLTEAEVAELQQWQPQPQAPSQLCLHQAFDRQVSLNPERIAVVCGTESLSYAALNHRANRLAHYLQSLGVAAETLVGIYMERSIDLIVSTLAIVKAGGAYVPLDPTTPVARLSLMLDDTQLPILLTQADLLAQLPTTTATTICVDRDWQLWASASDSNPTPAITPASLAYIIYTSGSTGVPKGVMIPHQGITRLVLDTNYVSLNASDRIAQAANTAFDAATFEIWGALLNGAQIVIIPRSVLLDPTELAMLLQEQEITVLFLTTALFNRMASLVPTAFARLRCLLMGGEAIDPVSVRAILATAPPEQLIHVYGPTESTTFTSWYRISDVPATATNIPIGRPVAQTEILILDRQLQQVPVGIPGELHIGGSGLARGYWQRPELTAEKFIPHPWGEPGALLYKTGDLVRYLPSGEIEYLDRIDQQVKIRGFRIELGEIEAVLSQHPGILQVSVQAQAIESGAKQLVAYIVSRSSAELSPSELRQFLATRLPDYMIPAMFMPLSALPLTPNGKVDKRSLPAPDRSQAIGASYVAPRTELEQQLAQIWSEVLGTIQIGIFNSFFDLGGHSLIATQLISRIRRNCQVELSLQTLFNMPTIAELATEIERGRTPSCNTLPLVSIDRDRLLPLSFAQQRLWFLQQLDPQSTAYHIPIALRLQGNLDVNALQQSLQAIVQRHESLRTNFALDSSGQPYQSMRSTVTVPLPTIDVRHLGAAPAAAIAAATSSVNDTIFDLTTDLLLRAQLLQLGADEYLLLFCIHHISADGWSMGIIIRELVALYTAAIEGQAASLPELAIQYADFAHWQRQLLTGDLRQQQLAYWQQQLANLTPLELPTDRPRPAVQTTSGATQEFALSAELSRSLVKLSQQTGTTLFMTLLAAFQILLSRYSGQMDIAVGSPIANRNREEIEHLIGFFVNTLVLRTDLSGSPTFRELANRVRQTTLAAYEHQDLPFEIIVEALQPDRDLSHSPLFQVMFVLQNAPTSELKLPGLNLSAVATPTTIAKFDLTLAIAEPANSDDAASGLTGVWEYNTDLFDLATIDRMSGHFEQLLSAIVNNPDGAICQLQPIAPAEIAQLGLFSQGVEQFVATDRCIHQLIADRAIAQPTAIAVVWGDLQLTYAELDARSNQLAHYLQDVGVRAETVVGICVERSLELIVGLLGILKAGGAYVPIDPSYPAARLAAILADTQMPVLLTQASLVAQLPEHQAQVVCLDRDWATIATNTSNPCPNLVTAARLAYIVYTSGSTGTPKGVMIPHRGLLNLVAWHHTAFAVTAADRATQLAGIAFDAAGWEIWPYLAAGATLLLVPPTAIHHPTELRDWLLDRQITISFVPTPVAEQLFHLDWPDTTALRMMLVGGDRLATNPATRMPFQVVNNYGPTENTVVTTSVVLDDSNPDAVPTIGRPIANTQVYCLDDRGQLAPIGIPGELWIGGASLARGYLNRPELTAEKFVAHPQVDGAILYRSGDRGRYLADGQIEYLGRLDEQVKIRGFRIELGEIETVLNQHPELFQAVVVAIDRDGQQKLVAYTVPMPDAQTTSEQLRQFLGERLPDYMIPAYFVTLDELPLTPNGKVDKRALPLPDLTAEMGKNYVAPRTSIEAQLAAIWAQVLGTPQVGIHDNFFAIGGDSILSLQIIARAAQAGIQLTPKQLFAHQSIAELAAVARTGQAISAEQGVVVGDVPLTPIQRWYFDRDLPAPHHFNQTVLLQIPATVSADLLQPILTSIWQHHDALRLQFQSIDGGWHQTNAALTAVPQLQVVDLGQLTGTEQTDRLTEICDRSQASLDLASGCLLQATLFEMGEGQPQRLLLVVHHLAVDGVSWRILLDDIQTAYQQVSQGQNISLPAKTTSWRQWAQQLVTASGDFIPELDYWHRQIASVSPTLPTDRQGENTASSAETVTVSLDATATQDLLQRVPAAYRTQINDVLIAALAQTMSEWTGESQIQIDLEGHGREELFDDVDISRTVGWFTTMFPICLDLAPDRHPGSLLKSIKKQLRQVPHKGIGYGLLRYVRREPSLSSHVAAPISFNYLGQFDGVLAAESDFEVATESAGSDISLQGERRHLLDINGAIVAGELQLNWTYSSNIYDRQTIERLAQNLIDNLAASIAHCLEPTAGGYTPSDFALARLSQTDLDRLVGDNWRQIADIYPLSPLQQGLLFHSLYAPESGVYMVQVHCMLKGNLNCEIFGKAWQQAIDRYEILRTGFIHAELATPLQCVFDRVPLILHQHDWQAKDLVTQQVDLDRLLERERQQDFDLARPPLMRLQVIQLAADTYKFVWTHHHLLLDGWSLPLVFKEVFAAYHAYERGQLQPLAPATPYRNYIAWLQTQDSTAARSFWQAQLRDITDPTPLLAPTDRSQLDSGYQVARSRLPLAVTTTIQQFARQHQLTMSNLIQGAWALLLSHYSGNADVVFGVTVSGRPATLPGVEEIVGPFINTLPVRVAIPFDAPILPWLQALQHQQQEIDRYAYTPLNDIQGWSEVARGVPLFESIVVFENYPVGEAVSEPHANDLQIIEVQSWEQTNYPLTLIASPGAELALDISFDRSRFTPDSIDRMLEHLQALLAGMVVDGDRSIESIPLLSTPERQQLLEVWHQTHADYPQDRCIHQLFEQQVERTPEAIAIVFEDRCLTYQDLDRCANRLAHYLQSQGVGAETLVGICVERSEAMAIAILAILKAGGAYVPIDPLYPRDRIAYVLADSGLRLLLSQTSLAENWLDLGVTVVCVDGDADRWQQLPVTNLISSATATNLAYIIYTSGSTGQPKGVEIQHRSVINLLWAIIRQLELSATDTLLAVATFSFDISVAELFLPLLVGAKLAIVSRDVAADGYQLLQAIDRYQPTFMQPTPTTWRMLLAAGWQGSPNLKMVSTGEALPADLMQQLLPLGKELWNLYGPTETTIWSTGYRITSPRAPITIGYPIANTQIYILNARRQLVPIGVPGELYIGGAGLARGYWQRSELTADKFIDSPFSTAGERLYRTGDLARYLLTGEVEYLGRIDQQVKIRGYRIELGEIEAVLSQHPDISQTVVVAHSPESRSPQLIAYVVPSANAQPTAEELREFLVERLPAYTIPSMFVTLAELPLTPNGKIDKRALPHPDRGELTNNAYAAPRTTLESQLTAIWAEVLGLSQVGIHDNFFAIGGDSILSLQIVARAGRSGIQLTPKQLFARPSIAELAQVASTGQAIAAEQGIVTGSVPLTPIQHWFFAQNLPEPQHFNQSVLLEVPTDLSADLLQQVLTAIWQHHDALRLQFVATGGSWQQTNADWSAPPQLQTIDLADLSGQQQVDRLTEICSQAQASLDLAAGCLLRSTLFQMGAGVPQRLLIAIHHLAVDGVSWRILLEDLQTAYHQLTQGTTISFPAKTTAWQYWAQRLTAVAGALDAELDYWQAQVSQPLTLLPTDARGENTIGSGATVTVSLSATATQDLLKRVPAIYRTQINDVLIAALAQTIGEWTGESSLYLHLEGHGREELFDDVDISRTVGWFTTMFPVSLHWSEGDGEGTLLKKIKEQLRRVPNKGIGYGVLRYLQQSHSLADRPTPAISFNYLGQFDRTLSAESDFQLASESAGAESNSQGHRQHLLDISGSIVGGQLHLSWNYSSNLHQPETIERLAHRLLHHLTATIDHCLEPTAGGYTPSDFPLAQLSQPELDRIVDNDWRSVVDIYPLSPMQQGMLFHSLYAPESGVYVELVQCTLQGNLNIDVFCQAWQRVIDRYDILRTSFIWSDLTAPVQVVRQQATLPFTYSDYRDADPQQQQQHIVAAIEREKQGFEWSQPPLMRLHLMQLSAHTYEFLWSSHHILLDGWSLPLVFKEVLAAYQVYERGETIEVMPPANSYRSYIAWLQAQDMGAAKVFWQQQLEGIAAPTPLIAPTDRSALTSGSYIARLQLPPETTATLQQFVRQHQLTMSNLIQGAWALLLGRYSDERDVVFGVTVSGRPAALAGVEEIVGLFINTLPLRVAITDEIEVLPWLQTLQAQQQEIDRYAYTPLVEIQGWSEIPAGAALFESIVVFENYPLGEAVQSPPSADDLQIINVRNLQQTNFPLTLIAIPGNELAIEIRSDCSRFTTETIDRMLGHFHHLLLEITTAPNRSLDRLTLISAAERAQLTEWQQVSGYDPTELCIPALFERQVLLSPDAIAVVSGEQTITYAELNARADRLASQLQSLGVQSEGLVGICMERSIEAIVSVVAILKAGGAYVPLDPTYPPERLAYMLADTQLAVLLTQVELLDRLPPTTAQTICIDRDWEQIASHPPFNYPSPTISPTDLAYVIYTSGSTGQPKGVMIPHQGITRLVLNTNYIQFSALDRVAHAANTAFDAATFEIWGALLNGAQLTIVPQTVLLSPPDLIALLTDRQISVLFLTPALFDRLASIAPTAFGKLRYLIMGGEALDPHWVRVVQAAGAPQHLLNGYGPTESTTFATYYEVTELSPTVTNIPIGRPLAHTEISILDRYLQPVPIGVPGELHIGGAGLARGYWQRPELTAEKFIPHPCSDRPDSRLYKTGDLVRYLPSGDIEYLDRIDGQVKIRGFRIEIGEIEAVLIQHPHIRQAVVVVTTTEQGQKQLIAYGVTDPTTELSNSDVRQFLSTRLPAYMIPLVFVTLAELPLTPNGKVDKRALPTPDLTALLVTEYVAPATELEVELAEIWANLLNLKQVGTTDNFFEVGGHSLLATQFISRVHQHYQVTLPLHSFFMQPTIRDTARLILESQLSNVDDDDDFLARTLAELDDLSDEDVRQLLAQDD</sequence>
<dbReference type="Pfam" id="PF00668">
    <property type="entry name" value="Condensation"/>
    <property type="match status" value="6"/>
</dbReference>
<dbReference type="NCBIfam" id="TIGR01733">
    <property type="entry name" value="AA-adenyl-dom"/>
    <property type="match status" value="4"/>
</dbReference>
<dbReference type="CDD" id="cd19531">
    <property type="entry name" value="LCL_NRPS-like"/>
    <property type="match status" value="1"/>
</dbReference>
<gene>
    <name evidence="8" type="ORF">C7B77_00430</name>
</gene>
<dbReference type="GO" id="GO:0044550">
    <property type="term" value="P:secondary metabolite biosynthetic process"/>
    <property type="evidence" value="ECO:0007669"/>
    <property type="project" value="UniProtKB-ARBA"/>
</dbReference>
<dbReference type="NCBIfam" id="NF004282">
    <property type="entry name" value="PRK05691.1"/>
    <property type="match status" value="5"/>
</dbReference>
<keyword evidence="3" id="KW-0596">Phosphopantetheine</keyword>
<dbReference type="GO" id="GO:0003824">
    <property type="term" value="F:catalytic activity"/>
    <property type="evidence" value="ECO:0007669"/>
    <property type="project" value="InterPro"/>
</dbReference>
<comment type="similarity">
    <text evidence="2">Belongs to the ATP-dependent AMP-binding enzyme family.</text>
</comment>
<dbReference type="PROSITE" id="PS00455">
    <property type="entry name" value="AMP_BINDING"/>
    <property type="match status" value="4"/>
</dbReference>
<dbReference type="SUPFAM" id="SSF52777">
    <property type="entry name" value="CoA-dependent acyltransferases"/>
    <property type="match status" value="12"/>
</dbReference>
<dbReference type="InterPro" id="IPR010071">
    <property type="entry name" value="AA_adenyl_dom"/>
</dbReference>
<dbReference type="PANTHER" id="PTHR45527">
    <property type="entry name" value="NONRIBOSOMAL PEPTIDE SYNTHETASE"/>
    <property type="match status" value="1"/>
</dbReference>
<protein>
    <submittedName>
        <fullName evidence="8">Non-ribosomal peptide synthetase</fullName>
    </submittedName>
</protein>
<evidence type="ECO:0000256" key="1">
    <source>
        <dbReference type="ARBA" id="ARBA00001957"/>
    </source>
</evidence>
<dbReference type="InterPro" id="IPR010060">
    <property type="entry name" value="NRPS_synth"/>
</dbReference>
<dbReference type="PROSITE" id="PS50075">
    <property type="entry name" value="CARRIER"/>
    <property type="match status" value="4"/>
</dbReference>
<dbReference type="SMART" id="SM00823">
    <property type="entry name" value="PKS_PP"/>
    <property type="match status" value="4"/>
</dbReference>
<proteinExistence type="inferred from homology"/>
<dbReference type="FunFam" id="3.30.300.30:FF:000010">
    <property type="entry name" value="Enterobactin synthetase component F"/>
    <property type="match status" value="4"/>
</dbReference>
<evidence type="ECO:0000256" key="6">
    <source>
        <dbReference type="ARBA" id="ARBA00023194"/>
    </source>
</evidence>
<dbReference type="Gene3D" id="2.30.38.10">
    <property type="entry name" value="Luciferase, Domain 3"/>
    <property type="match status" value="4"/>
</dbReference>
<dbReference type="GO" id="GO:0017000">
    <property type="term" value="P:antibiotic biosynthetic process"/>
    <property type="evidence" value="ECO:0007669"/>
    <property type="project" value="UniProtKB-KW"/>
</dbReference>
<dbReference type="InterPro" id="IPR009081">
    <property type="entry name" value="PP-bd_ACP"/>
</dbReference>
<dbReference type="RefSeq" id="WP_106299349.1">
    <property type="nucleotide sequence ID" value="NZ_PVWO01000003.1"/>
</dbReference>
<dbReference type="Gene3D" id="1.10.1200.10">
    <property type="entry name" value="ACP-like"/>
    <property type="match status" value="4"/>
</dbReference>
<dbReference type="CDD" id="cd19543">
    <property type="entry name" value="DCL_NRPS"/>
    <property type="match status" value="3"/>
</dbReference>
<dbReference type="SUPFAM" id="SSF47336">
    <property type="entry name" value="ACP-like"/>
    <property type="match status" value="4"/>
</dbReference>
<dbReference type="InterPro" id="IPR020845">
    <property type="entry name" value="AMP-binding_CS"/>
</dbReference>
<dbReference type="InterPro" id="IPR025110">
    <property type="entry name" value="AMP-bd_C"/>
</dbReference>
<evidence type="ECO:0000256" key="2">
    <source>
        <dbReference type="ARBA" id="ARBA00006432"/>
    </source>
</evidence>
<dbReference type="CDD" id="cd12116">
    <property type="entry name" value="A_NRPS_Ta1_like"/>
    <property type="match status" value="1"/>
</dbReference>
<dbReference type="Gene3D" id="3.30.559.10">
    <property type="entry name" value="Chloramphenicol acetyltransferase-like domain"/>
    <property type="match status" value="6"/>
</dbReference>
<dbReference type="EMBL" id="PVWO01000003">
    <property type="protein sequence ID" value="PSB59548.1"/>
    <property type="molecule type" value="Genomic_DNA"/>
</dbReference>
<keyword evidence="4" id="KW-0597">Phosphoprotein</keyword>
<dbReference type="CDD" id="cd19534">
    <property type="entry name" value="E_NRPS"/>
    <property type="match status" value="2"/>
</dbReference>
<dbReference type="CDD" id="cd12117">
    <property type="entry name" value="A_NRPS_Srf_like"/>
    <property type="match status" value="2"/>
</dbReference>
<dbReference type="InterPro" id="IPR001242">
    <property type="entry name" value="Condensation_dom"/>
</dbReference>
<dbReference type="GO" id="GO:0031177">
    <property type="term" value="F:phosphopantetheine binding"/>
    <property type="evidence" value="ECO:0007669"/>
    <property type="project" value="InterPro"/>
</dbReference>
<feature type="domain" description="Carrier" evidence="7">
    <location>
        <begin position="3546"/>
        <end position="3620"/>
    </location>
</feature>
<dbReference type="InterPro" id="IPR045851">
    <property type="entry name" value="AMP-bd_C_sf"/>
</dbReference>
<accession>A0A2T1GNM7</accession>
<dbReference type="Gene3D" id="3.30.559.30">
    <property type="entry name" value="Nonribosomal peptide synthetase, condensation domain"/>
    <property type="match status" value="6"/>
</dbReference>
<dbReference type="Gene3D" id="3.30.300.30">
    <property type="match status" value="4"/>
</dbReference>
<dbReference type="Proteomes" id="UP000238937">
    <property type="component" value="Unassembled WGS sequence"/>
</dbReference>
<dbReference type="CDD" id="cd05930">
    <property type="entry name" value="A_NRPS"/>
    <property type="match status" value="1"/>
</dbReference>
<evidence type="ECO:0000313" key="8">
    <source>
        <dbReference type="EMBL" id="PSB59548.1"/>
    </source>
</evidence>
<dbReference type="InterPro" id="IPR020806">
    <property type="entry name" value="PKS_PP-bd"/>
</dbReference>
<dbReference type="FunFam" id="1.10.1200.10:FF:000005">
    <property type="entry name" value="Nonribosomal peptide synthetase 1"/>
    <property type="match status" value="4"/>
</dbReference>
<evidence type="ECO:0000259" key="7">
    <source>
        <dbReference type="PROSITE" id="PS50075"/>
    </source>
</evidence>
<dbReference type="Pfam" id="PF00550">
    <property type="entry name" value="PP-binding"/>
    <property type="match status" value="4"/>
</dbReference>
<dbReference type="FunFam" id="3.30.559.30:FF:000001">
    <property type="entry name" value="Non-ribosomal peptide synthetase"/>
    <property type="match status" value="1"/>
</dbReference>